<accession>A0A517QS87</accession>
<dbReference type="GO" id="GO:0017004">
    <property type="term" value="P:cytochrome complex assembly"/>
    <property type="evidence" value="ECO:0007669"/>
    <property type="project" value="UniProtKB-KW"/>
</dbReference>
<dbReference type="InterPro" id="IPR013740">
    <property type="entry name" value="Redoxin"/>
</dbReference>
<dbReference type="RefSeq" id="WP_145202457.1">
    <property type="nucleotide sequence ID" value="NZ_CP036267.1"/>
</dbReference>
<organism evidence="8 9">
    <name type="scientific">Thalassoglobus polymorphus</name>
    <dbReference type="NCBI Taxonomy" id="2527994"/>
    <lineage>
        <taxon>Bacteria</taxon>
        <taxon>Pseudomonadati</taxon>
        <taxon>Planctomycetota</taxon>
        <taxon>Planctomycetia</taxon>
        <taxon>Planctomycetales</taxon>
        <taxon>Planctomycetaceae</taxon>
        <taxon>Thalassoglobus</taxon>
    </lineage>
</organism>
<dbReference type="InterPro" id="IPR050553">
    <property type="entry name" value="Thioredoxin_ResA/DsbE_sf"/>
</dbReference>
<evidence type="ECO:0000256" key="6">
    <source>
        <dbReference type="SAM" id="SignalP"/>
    </source>
</evidence>
<proteinExistence type="predicted"/>
<evidence type="ECO:0000256" key="4">
    <source>
        <dbReference type="ARBA" id="ARBA00023284"/>
    </source>
</evidence>
<dbReference type="InterPro" id="IPR036249">
    <property type="entry name" value="Thioredoxin-like_sf"/>
</dbReference>
<evidence type="ECO:0000313" key="8">
    <source>
        <dbReference type="EMBL" id="QDT34471.1"/>
    </source>
</evidence>
<dbReference type="Gene3D" id="3.40.30.10">
    <property type="entry name" value="Glutaredoxin"/>
    <property type="match status" value="1"/>
</dbReference>
<keyword evidence="6" id="KW-0732">Signal</keyword>
<dbReference type="Proteomes" id="UP000315724">
    <property type="component" value="Chromosome"/>
</dbReference>
<dbReference type="PROSITE" id="PS51352">
    <property type="entry name" value="THIOREDOXIN_2"/>
    <property type="match status" value="1"/>
</dbReference>
<feature type="compositionally biased region" description="Basic and acidic residues" evidence="5">
    <location>
        <begin position="27"/>
        <end position="46"/>
    </location>
</feature>
<evidence type="ECO:0000259" key="7">
    <source>
        <dbReference type="PROSITE" id="PS51352"/>
    </source>
</evidence>
<evidence type="ECO:0000256" key="5">
    <source>
        <dbReference type="SAM" id="MobiDB-lite"/>
    </source>
</evidence>
<gene>
    <name evidence="8" type="primary">resA_5</name>
    <name evidence="8" type="ORF">Mal48_37320</name>
</gene>
<dbReference type="Pfam" id="PF08534">
    <property type="entry name" value="Redoxin"/>
    <property type="match status" value="1"/>
</dbReference>
<feature type="domain" description="Thioredoxin" evidence="7">
    <location>
        <begin position="244"/>
        <end position="390"/>
    </location>
</feature>
<name>A0A517QS87_9PLAN</name>
<feature type="signal peptide" evidence="6">
    <location>
        <begin position="1"/>
        <end position="23"/>
    </location>
</feature>
<dbReference type="EMBL" id="CP036267">
    <property type="protein sequence ID" value="QDT34471.1"/>
    <property type="molecule type" value="Genomic_DNA"/>
</dbReference>
<keyword evidence="4" id="KW-0676">Redox-active center</keyword>
<evidence type="ECO:0000313" key="9">
    <source>
        <dbReference type="Proteomes" id="UP000315724"/>
    </source>
</evidence>
<feature type="chain" id="PRO_5022028674" evidence="6">
    <location>
        <begin position="24"/>
        <end position="396"/>
    </location>
</feature>
<dbReference type="PANTHER" id="PTHR42852:SF6">
    <property type="entry name" value="THIOL:DISULFIDE INTERCHANGE PROTEIN DSBE"/>
    <property type="match status" value="1"/>
</dbReference>
<dbReference type="InterPro" id="IPR013766">
    <property type="entry name" value="Thioredoxin_domain"/>
</dbReference>
<evidence type="ECO:0000256" key="1">
    <source>
        <dbReference type="ARBA" id="ARBA00004196"/>
    </source>
</evidence>
<keyword evidence="2" id="KW-0201">Cytochrome c-type biogenesis</keyword>
<evidence type="ECO:0000256" key="3">
    <source>
        <dbReference type="ARBA" id="ARBA00023157"/>
    </source>
</evidence>
<sequence precursor="true">MSLRLFSLALLFAVTVNFSTASAQDAPAKEASDKEAVKESEEKKDPFAVPEGTDERILDLFLRRLSRMAPEERTPEGILQHFTKLDKAINEVASREVSEDIYLNAIQMRLQVLQILAQFGDNTAIVKQTKLLDQMKRDERPAVKELVAQLELEQRINGLAAATPEEKQALIDEVGKKLAETKIDSPNFGDQLQAAMQVARSLEGNGDEKNAIVAYKKYAEILSKKDHPQIGEVVKRMESTVRRLNLLGNSIEVAGPTVGGGEFKIEDFQGKVVLVDFWATWCGPCIAELPNLKGLYEDYHDKGFEVIGISLDEDEEALMAFTKEKDLPWKSIFFPEPEEQGWDNPIARHYGISGIPTAILVNQDGKVVSLQARGENLKVELVKLLGPVEEKESEKE</sequence>
<dbReference type="SUPFAM" id="SSF52833">
    <property type="entry name" value="Thioredoxin-like"/>
    <property type="match status" value="1"/>
</dbReference>
<reference evidence="8 9" key="1">
    <citation type="submission" date="2019-02" db="EMBL/GenBank/DDBJ databases">
        <title>Deep-cultivation of Planctomycetes and their phenomic and genomic characterization uncovers novel biology.</title>
        <authorList>
            <person name="Wiegand S."/>
            <person name="Jogler M."/>
            <person name="Boedeker C."/>
            <person name="Pinto D."/>
            <person name="Vollmers J."/>
            <person name="Rivas-Marin E."/>
            <person name="Kohn T."/>
            <person name="Peeters S.H."/>
            <person name="Heuer A."/>
            <person name="Rast P."/>
            <person name="Oberbeckmann S."/>
            <person name="Bunk B."/>
            <person name="Jeske O."/>
            <person name="Meyerdierks A."/>
            <person name="Storesund J.E."/>
            <person name="Kallscheuer N."/>
            <person name="Luecker S."/>
            <person name="Lage O.M."/>
            <person name="Pohl T."/>
            <person name="Merkel B.J."/>
            <person name="Hornburger P."/>
            <person name="Mueller R.-W."/>
            <person name="Bruemmer F."/>
            <person name="Labrenz M."/>
            <person name="Spormann A.M."/>
            <person name="Op den Camp H."/>
            <person name="Overmann J."/>
            <person name="Amann R."/>
            <person name="Jetten M.S.M."/>
            <person name="Mascher T."/>
            <person name="Medema M.H."/>
            <person name="Devos D.P."/>
            <person name="Kaster A.-K."/>
            <person name="Ovreas L."/>
            <person name="Rohde M."/>
            <person name="Galperin M.Y."/>
            <person name="Jogler C."/>
        </authorList>
    </citation>
    <scope>NUCLEOTIDE SEQUENCE [LARGE SCALE GENOMIC DNA]</scope>
    <source>
        <strain evidence="8 9">Mal48</strain>
    </source>
</reference>
<keyword evidence="9" id="KW-1185">Reference proteome</keyword>
<feature type="region of interest" description="Disordered" evidence="5">
    <location>
        <begin position="24"/>
        <end position="49"/>
    </location>
</feature>
<dbReference type="GO" id="GO:0030313">
    <property type="term" value="C:cell envelope"/>
    <property type="evidence" value="ECO:0007669"/>
    <property type="project" value="UniProtKB-SubCell"/>
</dbReference>
<evidence type="ECO:0000256" key="2">
    <source>
        <dbReference type="ARBA" id="ARBA00022748"/>
    </source>
</evidence>
<protein>
    <submittedName>
        <fullName evidence="8">Thiol-disulfide oxidoreductase ResA</fullName>
    </submittedName>
</protein>
<dbReference type="KEGG" id="tpol:Mal48_37320"/>
<dbReference type="OrthoDB" id="252709at2"/>
<dbReference type="PANTHER" id="PTHR42852">
    <property type="entry name" value="THIOL:DISULFIDE INTERCHANGE PROTEIN DSBE"/>
    <property type="match status" value="1"/>
</dbReference>
<dbReference type="CDD" id="cd02966">
    <property type="entry name" value="TlpA_like_family"/>
    <property type="match status" value="1"/>
</dbReference>
<dbReference type="AlphaFoldDB" id="A0A517QS87"/>
<keyword evidence="3" id="KW-1015">Disulfide bond</keyword>
<comment type="subcellular location">
    <subcellularLocation>
        <location evidence="1">Cell envelope</location>
    </subcellularLocation>
</comment>